<dbReference type="Pfam" id="PF00680">
    <property type="entry name" value="RdRP_1"/>
    <property type="match status" value="1"/>
</dbReference>
<dbReference type="GO" id="GO:0003723">
    <property type="term" value="F:RNA binding"/>
    <property type="evidence" value="ECO:0007669"/>
    <property type="project" value="InterPro"/>
</dbReference>
<proteinExistence type="predicted"/>
<sequence>MTMLQRRPFRAEYLVQWNARKSNDETEPLIDKVVVAVLHQQGIPFEYSGDYRNIYSYDKLMEQLEHYDRKFTLNKDNPYLKFGLSVAFKLFACPDTKMRLETVELVSGATELIETLNIKEDRSAGLTAYGESKATAFTVGLDKAIDILQNGKSPAPCLAGVRTQRGEKTRLVWGYPLEMTIIESVVARPLINYFREADTVMSFGMYSHETGARMRTSASQTKYHYSLDYSQFDAHIGPQFIQYAFDAFRTWFNLDDKVCGDVTLRELFDQIQKYFATTPIVMPKRGAKYPEVVVGKRGGVPSGSYFTQLVDSFVNTALIFACSARFQLGLRDENVFVLGDDCLFFCNKDGSPELLSKMSQFLCTLGFKVNAEKGSCGLSTDEIEYLGRRWKNGFPVRSMKEVTRGSLYPENYRKYSPERGIRQKQVLSVLNSYLLTSYLEDPPVGVDVFQQVYEITPWMSSGFTEFLLREGLIPGDSLRRAIY</sequence>
<name>A0A6G7PSB6_9VIRU</name>
<accession>A0A6G7PSB6</accession>
<evidence type="ECO:0000256" key="4">
    <source>
        <dbReference type="ARBA" id="ARBA00022741"/>
    </source>
</evidence>
<evidence type="ECO:0000256" key="2">
    <source>
        <dbReference type="ARBA" id="ARBA00022679"/>
    </source>
</evidence>
<feature type="domain" description="RdRp catalytic" evidence="6">
    <location>
        <begin position="222"/>
        <end position="354"/>
    </location>
</feature>
<reference evidence="7" key="1">
    <citation type="submission" date="2020-02" db="EMBL/GenBank/DDBJ databases">
        <title>Comparative analysis of RNA virome composition in rabbits and associated ectoparasites.</title>
        <authorList>
            <person name="Mahar J.E."/>
            <person name="Shi M."/>
            <person name="Hall R.N."/>
            <person name="Strive T."/>
            <person name="Holmes E.C."/>
        </authorList>
    </citation>
    <scope>NUCLEOTIDE SEQUENCE</scope>
    <source>
        <strain evidence="7">GUNCC_DN52874-52</strain>
    </source>
</reference>
<dbReference type="SUPFAM" id="SSF56672">
    <property type="entry name" value="DNA/RNA polymerases"/>
    <property type="match status" value="1"/>
</dbReference>
<evidence type="ECO:0000259" key="6">
    <source>
        <dbReference type="PROSITE" id="PS50507"/>
    </source>
</evidence>
<dbReference type="GO" id="GO:0006351">
    <property type="term" value="P:DNA-templated transcription"/>
    <property type="evidence" value="ECO:0007669"/>
    <property type="project" value="InterPro"/>
</dbReference>
<evidence type="ECO:0000256" key="3">
    <source>
        <dbReference type="ARBA" id="ARBA00022695"/>
    </source>
</evidence>
<keyword evidence="4" id="KW-0547">Nucleotide-binding</keyword>
<dbReference type="InterPro" id="IPR043502">
    <property type="entry name" value="DNA/RNA_pol_sf"/>
</dbReference>
<dbReference type="InterPro" id="IPR043128">
    <property type="entry name" value="Rev_trsase/Diguanyl_cyclase"/>
</dbReference>
<dbReference type="InterPro" id="IPR001205">
    <property type="entry name" value="RNA-dir_pol_C"/>
</dbReference>
<keyword evidence="5" id="KW-0693">Viral RNA replication</keyword>
<dbReference type="Gene3D" id="3.30.70.270">
    <property type="match status" value="1"/>
</dbReference>
<dbReference type="PROSITE" id="PS50507">
    <property type="entry name" value="RDRP_SSRNA_POS"/>
    <property type="match status" value="1"/>
</dbReference>
<evidence type="ECO:0000256" key="5">
    <source>
        <dbReference type="ARBA" id="ARBA00022953"/>
    </source>
</evidence>
<dbReference type="GO" id="GO:0000166">
    <property type="term" value="F:nucleotide binding"/>
    <property type="evidence" value="ECO:0007669"/>
    <property type="project" value="UniProtKB-KW"/>
</dbReference>
<dbReference type="EMBL" id="MT129740">
    <property type="protein sequence ID" value="QIJ70096.1"/>
    <property type="molecule type" value="Genomic_RNA"/>
</dbReference>
<evidence type="ECO:0000313" key="7">
    <source>
        <dbReference type="EMBL" id="QIJ70096.1"/>
    </source>
</evidence>
<keyword evidence="1 7" id="KW-0696">RNA-directed RNA polymerase</keyword>
<protein>
    <submittedName>
        <fullName evidence="7">RNA-dependent RNA polymerase</fullName>
    </submittedName>
</protein>
<evidence type="ECO:0000256" key="1">
    <source>
        <dbReference type="ARBA" id="ARBA00022484"/>
    </source>
</evidence>
<dbReference type="GO" id="GO:0039694">
    <property type="term" value="P:viral RNA genome replication"/>
    <property type="evidence" value="ECO:0007669"/>
    <property type="project" value="InterPro"/>
</dbReference>
<dbReference type="GO" id="GO:0003968">
    <property type="term" value="F:RNA-directed RNA polymerase activity"/>
    <property type="evidence" value="ECO:0007669"/>
    <property type="project" value="UniProtKB-KW"/>
</dbReference>
<organism evidence="7">
    <name type="scientific">Thedrake partiti-like virus</name>
    <dbReference type="NCBI Taxonomy" id="2716664"/>
    <lineage>
        <taxon>Viruses</taxon>
        <taxon>Riboviria</taxon>
        <taxon>Orthornavirae</taxon>
        <taxon>Pisuviricota</taxon>
        <taxon>Duplopiviricetes</taxon>
        <taxon>Durnavirales</taxon>
        <taxon>Partitiviridae</taxon>
    </lineage>
</organism>
<keyword evidence="3" id="KW-0548">Nucleotidyltransferase</keyword>
<dbReference type="InterPro" id="IPR007094">
    <property type="entry name" value="RNA-dir_pol_PSvirus"/>
</dbReference>
<keyword evidence="2" id="KW-0808">Transferase</keyword>